<reference evidence="1 2" key="1">
    <citation type="submission" date="2017-06" db="EMBL/GenBank/DDBJ databases">
        <authorList>
            <consortium name="Pathogen Informatics"/>
        </authorList>
    </citation>
    <scope>NUCLEOTIDE SEQUENCE [LARGE SCALE GENOMIC DNA]</scope>
    <source>
        <strain evidence="1 2">NCTC13161</strain>
    </source>
</reference>
<dbReference type="RefSeq" id="WP_039399019.1">
    <property type="nucleotide sequence ID" value="NZ_CABPRX010000021.1"/>
</dbReference>
<dbReference type="AlphaFoldDB" id="A0A239SK20"/>
<organism evidence="1 2">
    <name type="scientific">Pandoraea sputorum</name>
    <dbReference type="NCBI Taxonomy" id="93222"/>
    <lineage>
        <taxon>Bacteria</taxon>
        <taxon>Pseudomonadati</taxon>
        <taxon>Pseudomonadota</taxon>
        <taxon>Betaproteobacteria</taxon>
        <taxon>Burkholderiales</taxon>
        <taxon>Burkholderiaceae</taxon>
        <taxon>Pandoraea</taxon>
    </lineage>
</organism>
<dbReference type="GeneID" id="88097750"/>
<dbReference type="KEGG" id="pspu:NA29_18355"/>
<proteinExistence type="predicted"/>
<protein>
    <submittedName>
        <fullName evidence="1">Uncharacterized protein</fullName>
    </submittedName>
</protein>
<dbReference type="Proteomes" id="UP000215126">
    <property type="component" value="Chromosome 1"/>
</dbReference>
<evidence type="ECO:0000313" key="2">
    <source>
        <dbReference type="Proteomes" id="UP000215126"/>
    </source>
</evidence>
<keyword evidence="2" id="KW-1185">Reference proteome</keyword>
<dbReference type="EMBL" id="LT906435">
    <property type="protein sequence ID" value="SNU85770.1"/>
    <property type="molecule type" value="Genomic_DNA"/>
</dbReference>
<sequence length="116" mass="12843">MGPLQRIGGLLFAGRESQPQADRPNIDIIGASPSRIRRTVRNDVVHVSYADREKAGQQCSGEIITGYERSPIEYLVNSGYSIGLGSTWRDAMYTYVSTRDSTIAVEYQTNKGWEAA</sequence>
<evidence type="ECO:0000313" key="1">
    <source>
        <dbReference type="EMBL" id="SNU85770.1"/>
    </source>
</evidence>
<name>A0A239SK20_9BURK</name>
<accession>A0A239SK20</accession>
<gene>
    <name evidence="1" type="ORF">SAMEA4530655_02838</name>
</gene>